<dbReference type="Gene3D" id="3.90.320.10">
    <property type="match status" value="1"/>
</dbReference>
<dbReference type="GO" id="GO:0051607">
    <property type="term" value="P:defense response to virus"/>
    <property type="evidence" value="ECO:0007669"/>
    <property type="project" value="UniProtKB-KW"/>
</dbReference>
<evidence type="ECO:0000256" key="7">
    <source>
        <dbReference type="ARBA" id="ARBA00023118"/>
    </source>
</evidence>
<keyword evidence="2 9" id="KW-0479">Metal-binding</keyword>
<keyword evidence="4 9" id="KW-0269">Exonuclease</keyword>
<organism evidence="11 12">
    <name type="scientific">Candidatus Scalindua rubra</name>
    <dbReference type="NCBI Taxonomy" id="1872076"/>
    <lineage>
        <taxon>Bacteria</taxon>
        <taxon>Pseudomonadati</taxon>
        <taxon>Planctomycetota</taxon>
        <taxon>Candidatus Brocadiia</taxon>
        <taxon>Candidatus Brocadiales</taxon>
        <taxon>Candidatus Scalinduaceae</taxon>
        <taxon>Candidatus Scalindua</taxon>
    </lineage>
</organism>
<sequence length="169" mass="20189">MHLQMSTNIQITGTEFNYYHICKRKLWLFSHDIEMEQESDNVLLGKLIHENSYQRKKKEILIDGVIKIDFMDDEAVHEVKKSNKMEDSHVGQLLYYIYCLKQKGVDIRKGIINYPKQRRKTELELTPEKEDEIRETIKKIKEIENLEQPPELLNSKICKKCGYEEFCYS</sequence>
<proteinExistence type="inferred from homology"/>
<dbReference type="PANTHER" id="PTHR37168">
    <property type="entry name" value="CRISPR-ASSOCIATED EXONUCLEASE CAS4"/>
    <property type="match status" value="1"/>
</dbReference>
<gene>
    <name evidence="11" type="ORF">SCARUB_03352</name>
</gene>
<dbReference type="Proteomes" id="UP000094056">
    <property type="component" value="Unassembled WGS sequence"/>
</dbReference>
<evidence type="ECO:0000256" key="9">
    <source>
        <dbReference type="RuleBase" id="RU365022"/>
    </source>
</evidence>
<dbReference type="GO" id="GO:0004527">
    <property type="term" value="F:exonuclease activity"/>
    <property type="evidence" value="ECO:0007669"/>
    <property type="project" value="UniProtKB-KW"/>
</dbReference>
<name>A0A1E3X7K6_9BACT</name>
<evidence type="ECO:0000256" key="8">
    <source>
        <dbReference type="ARBA" id="ARBA00023211"/>
    </source>
</evidence>
<dbReference type="GO" id="GO:0046872">
    <property type="term" value="F:metal ion binding"/>
    <property type="evidence" value="ECO:0007669"/>
    <property type="project" value="UniProtKB-KW"/>
</dbReference>
<comment type="cofactor">
    <cofactor evidence="9">
        <name>Mg(2+)</name>
        <dbReference type="ChEBI" id="CHEBI:18420"/>
    </cofactor>
    <cofactor evidence="9">
        <name>Mn(2+)</name>
        <dbReference type="ChEBI" id="CHEBI:29035"/>
    </cofactor>
    <text evidence="9">Mg(2+) or Mn(2+) required for ssDNA cleavage activity.</text>
</comment>
<dbReference type="Pfam" id="PF01930">
    <property type="entry name" value="Cas_Cas4"/>
    <property type="match status" value="1"/>
</dbReference>
<evidence type="ECO:0000259" key="10">
    <source>
        <dbReference type="Pfam" id="PF01930"/>
    </source>
</evidence>
<evidence type="ECO:0000313" key="11">
    <source>
        <dbReference type="EMBL" id="ODS31539.1"/>
    </source>
</evidence>
<keyword evidence="3 9" id="KW-0378">Hydrolase</keyword>
<feature type="domain" description="DUF83" evidence="10">
    <location>
        <begin position="12"/>
        <end position="168"/>
    </location>
</feature>
<keyword evidence="6 9" id="KW-0411">Iron-sulfur</keyword>
<evidence type="ECO:0000256" key="3">
    <source>
        <dbReference type="ARBA" id="ARBA00022801"/>
    </source>
</evidence>
<dbReference type="EMBL" id="MAYW01000111">
    <property type="protein sequence ID" value="ODS31539.1"/>
    <property type="molecule type" value="Genomic_DNA"/>
</dbReference>
<evidence type="ECO:0000313" key="12">
    <source>
        <dbReference type="Proteomes" id="UP000094056"/>
    </source>
</evidence>
<dbReference type="PANTHER" id="PTHR37168:SF1">
    <property type="entry name" value="CRISPR-ASSOCIATED EXONUCLEASE CAS4"/>
    <property type="match status" value="1"/>
</dbReference>
<dbReference type="InterPro" id="IPR013343">
    <property type="entry name" value="CRISPR-assoc_prot_Cas4"/>
</dbReference>
<dbReference type="GO" id="GO:0051536">
    <property type="term" value="F:iron-sulfur cluster binding"/>
    <property type="evidence" value="ECO:0007669"/>
    <property type="project" value="UniProtKB-KW"/>
</dbReference>
<comment type="cofactor">
    <cofactor evidence="9">
        <name>iron-sulfur cluster</name>
        <dbReference type="ChEBI" id="CHEBI:30408"/>
    </cofactor>
</comment>
<dbReference type="AlphaFoldDB" id="A0A1E3X7K6"/>
<protein>
    <recommendedName>
        <fullName evidence="9">CRISPR-associated exonuclease Cas4</fullName>
        <ecNumber evidence="9">3.1.12.1</ecNumber>
    </recommendedName>
</protein>
<reference evidence="11 12" key="1">
    <citation type="submission" date="2016-07" db="EMBL/GenBank/DDBJ databases">
        <title>Draft genome of Scalindua rubra, obtained from a brine-seawater interface in the Red Sea, sheds light on salt adaptation in anammox bacteria.</title>
        <authorList>
            <person name="Speth D.R."/>
            <person name="Lagkouvardos I."/>
            <person name="Wang Y."/>
            <person name="Qian P.-Y."/>
            <person name="Dutilh B.E."/>
            <person name="Jetten M.S."/>
        </authorList>
    </citation>
    <scope>NUCLEOTIDE SEQUENCE [LARGE SCALE GENOMIC DNA]</scope>
    <source>
        <strain evidence="11">BSI-1</strain>
    </source>
</reference>
<dbReference type="PATRIC" id="fig|1872076.5.peg.3991"/>
<evidence type="ECO:0000256" key="1">
    <source>
        <dbReference type="ARBA" id="ARBA00022722"/>
    </source>
</evidence>
<comment type="function">
    <text evidence="9">CRISPR (clustered regularly interspaced short palindromic repeat) is an adaptive immune system that provides protection against mobile genetic elements (viruses, transposable elements and conjugative plasmids). CRISPR clusters contain sequences complementary to antecedent mobile elements and target invading nucleic acids. CRISPR clusters are transcribed and processed into CRISPR RNA (crRNA).</text>
</comment>
<dbReference type="NCBIfam" id="TIGR00372">
    <property type="entry name" value="cas4"/>
    <property type="match status" value="1"/>
</dbReference>
<keyword evidence="1 9" id="KW-0540">Nuclease</keyword>
<evidence type="ECO:0000256" key="2">
    <source>
        <dbReference type="ARBA" id="ARBA00022723"/>
    </source>
</evidence>
<keyword evidence="8 9" id="KW-0464">Manganese</keyword>
<dbReference type="InterPro" id="IPR022765">
    <property type="entry name" value="Dna2/Cas4_DUF83"/>
</dbReference>
<comment type="caution">
    <text evidence="11">The sequence shown here is derived from an EMBL/GenBank/DDBJ whole genome shotgun (WGS) entry which is preliminary data.</text>
</comment>
<accession>A0A1E3X7K6</accession>
<dbReference type="InterPro" id="IPR011604">
    <property type="entry name" value="PDDEXK-like_dom_sf"/>
</dbReference>
<evidence type="ECO:0000256" key="6">
    <source>
        <dbReference type="ARBA" id="ARBA00023014"/>
    </source>
</evidence>
<evidence type="ECO:0000256" key="5">
    <source>
        <dbReference type="ARBA" id="ARBA00023004"/>
    </source>
</evidence>
<keyword evidence="7 9" id="KW-0051">Antiviral defense</keyword>
<dbReference type="EC" id="3.1.12.1" evidence="9"/>
<evidence type="ECO:0000256" key="4">
    <source>
        <dbReference type="ARBA" id="ARBA00022839"/>
    </source>
</evidence>
<keyword evidence="5 9" id="KW-0408">Iron</keyword>
<comment type="similarity">
    <text evidence="9">Belongs to the CRISPR-associated exonuclease Cas4 family.</text>
</comment>